<dbReference type="EMBL" id="JBAHYK010001117">
    <property type="protein sequence ID" value="KAL0569447.1"/>
    <property type="molecule type" value="Genomic_DNA"/>
</dbReference>
<comment type="caution">
    <text evidence="2">The sequence shown here is derived from an EMBL/GenBank/DDBJ whole genome shotgun (WGS) entry which is preliminary data.</text>
</comment>
<keyword evidence="1" id="KW-1133">Transmembrane helix</keyword>
<feature type="transmembrane region" description="Helical" evidence="1">
    <location>
        <begin position="21"/>
        <end position="43"/>
    </location>
</feature>
<dbReference type="Proteomes" id="UP001465976">
    <property type="component" value="Unassembled WGS sequence"/>
</dbReference>
<gene>
    <name evidence="2" type="ORF">V5O48_012519</name>
</gene>
<evidence type="ECO:0000313" key="2">
    <source>
        <dbReference type="EMBL" id="KAL0569447.1"/>
    </source>
</evidence>
<keyword evidence="1" id="KW-0812">Transmembrane</keyword>
<reference evidence="2 3" key="1">
    <citation type="submission" date="2024-02" db="EMBL/GenBank/DDBJ databases">
        <title>A draft genome for the cacao thread blight pathogen Marasmius crinis-equi.</title>
        <authorList>
            <person name="Cohen S.P."/>
            <person name="Baruah I.K."/>
            <person name="Amoako-Attah I."/>
            <person name="Bukari Y."/>
            <person name="Meinhardt L.W."/>
            <person name="Bailey B.A."/>
        </authorList>
    </citation>
    <scope>NUCLEOTIDE SEQUENCE [LARGE SCALE GENOMIC DNA]</scope>
    <source>
        <strain evidence="2 3">GH-76</strain>
    </source>
</reference>
<keyword evidence="1" id="KW-0472">Membrane</keyword>
<sequence length="117" mass="12560">MPVYHAIFTGLMLDGSSKWTVALNIMGAMGPQIAALAPLLIVVRIGLGQAIEENTSHLSRNLNGRQTGSINGNTYSTSFRATTTRNEELVGEVITIGHIGASDHDLRDNSKPNHDGY</sequence>
<evidence type="ECO:0000256" key="1">
    <source>
        <dbReference type="SAM" id="Phobius"/>
    </source>
</evidence>
<keyword evidence="3" id="KW-1185">Reference proteome</keyword>
<accession>A0ABR3F2W3</accession>
<proteinExistence type="predicted"/>
<name>A0ABR3F2W3_9AGAR</name>
<organism evidence="2 3">
    <name type="scientific">Marasmius crinis-equi</name>
    <dbReference type="NCBI Taxonomy" id="585013"/>
    <lineage>
        <taxon>Eukaryota</taxon>
        <taxon>Fungi</taxon>
        <taxon>Dikarya</taxon>
        <taxon>Basidiomycota</taxon>
        <taxon>Agaricomycotina</taxon>
        <taxon>Agaricomycetes</taxon>
        <taxon>Agaricomycetidae</taxon>
        <taxon>Agaricales</taxon>
        <taxon>Marasmiineae</taxon>
        <taxon>Marasmiaceae</taxon>
        <taxon>Marasmius</taxon>
    </lineage>
</organism>
<evidence type="ECO:0000313" key="3">
    <source>
        <dbReference type="Proteomes" id="UP001465976"/>
    </source>
</evidence>
<protein>
    <submittedName>
        <fullName evidence="2">Uncharacterized protein</fullName>
    </submittedName>
</protein>